<dbReference type="InterPro" id="IPR046739">
    <property type="entry name" value="DUF6789"/>
</dbReference>
<dbReference type="PATRIC" id="fig|1008153.3.peg.675"/>
<proteinExistence type="predicted"/>
<accession>A0A151AHU3</accession>
<feature type="transmembrane region" description="Helical" evidence="1">
    <location>
        <begin position="74"/>
        <end position="103"/>
    </location>
</feature>
<comment type="caution">
    <text evidence="2">The sequence shown here is derived from an EMBL/GenBank/DDBJ whole genome shotgun (WGS) entry which is preliminary data.</text>
</comment>
<dbReference type="OrthoDB" id="342717at2157"/>
<reference evidence="2 3" key="1">
    <citation type="submission" date="2016-02" db="EMBL/GenBank/DDBJ databases">
        <title>Genome sequence of Halalkalicoccus paucihalophilus DSM 24557.</title>
        <authorList>
            <person name="Poehlein A."/>
            <person name="Daniel R."/>
        </authorList>
    </citation>
    <scope>NUCLEOTIDE SEQUENCE [LARGE SCALE GENOMIC DNA]</scope>
    <source>
        <strain evidence="2 3">DSM 24557</strain>
    </source>
</reference>
<sequence length="182" mass="19233">MNDPTSGVNDQANGKELDPVLGEERSSGLEEFDSVFGIVADGLVGAAGGLVGTATMTVVLLIAESIGAFSRESFAQLALLIGLEGFLPPVALGYLVFLLGGMFPWPLLFASLKEYLPGGRDPLKGVVFGTVLWTGFVLAFYVDYTGLALVAYAVLTLVAHWTYGFALGSVFEYLSTRPDSLV</sequence>
<protein>
    <submittedName>
        <fullName evidence="2">Uncharacterized protein</fullName>
    </submittedName>
</protein>
<evidence type="ECO:0000256" key="1">
    <source>
        <dbReference type="SAM" id="Phobius"/>
    </source>
</evidence>
<feature type="transmembrane region" description="Helical" evidence="1">
    <location>
        <begin position="149"/>
        <end position="171"/>
    </location>
</feature>
<feature type="transmembrane region" description="Helical" evidence="1">
    <location>
        <begin position="123"/>
        <end position="142"/>
    </location>
</feature>
<keyword evidence="1" id="KW-0472">Membrane</keyword>
<keyword evidence="1" id="KW-0812">Transmembrane</keyword>
<dbReference type="RefSeq" id="WP_066379542.1">
    <property type="nucleotide sequence ID" value="NZ_LTAZ01000002.1"/>
</dbReference>
<dbReference type="Pfam" id="PF20587">
    <property type="entry name" value="DUF6789"/>
    <property type="match status" value="1"/>
</dbReference>
<gene>
    <name evidence="2" type="ORF">HAPAU_06730</name>
</gene>
<evidence type="ECO:0000313" key="3">
    <source>
        <dbReference type="Proteomes" id="UP000075321"/>
    </source>
</evidence>
<name>A0A151AHU3_9EURY</name>
<keyword evidence="1" id="KW-1133">Transmembrane helix</keyword>
<evidence type="ECO:0000313" key="2">
    <source>
        <dbReference type="EMBL" id="KYH27221.1"/>
    </source>
</evidence>
<dbReference type="AlphaFoldDB" id="A0A151AHU3"/>
<keyword evidence="3" id="KW-1185">Reference proteome</keyword>
<feature type="transmembrane region" description="Helical" evidence="1">
    <location>
        <begin position="35"/>
        <end position="62"/>
    </location>
</feature>
<organism evidence="2 3">
    <name type="scientific">Halalkalicoccus paucihalophilus</name>
    <dbReference type="NCBI Taxonomy" id="1008153"/>
    <lineage>
        <taxon>Archaea</taxon>
        <taxon>Methanobacteriati</taxon>
        <taxon>Methanobacteriota</taxon>
        <taxon>Stenosarchaea group</taxon>
        <taxon>Halobacteria</taxon>
        <taxon>Halobacteriales</taxon>
        <taxon>Halococcaceae</taxon>
        <taxon>Halalkalicoccus</taxon>
    </lineage>
</organism>
<dbReference type="Proteomes" id="UP000075321">
    <property type="component" value="Unassembled WGS sequence"/>
</dbReference>
<dbReference type="EMBL" id="LTAZ01000002">
    <property type="protein sequence ID" value="KYH27221.1"/>
    <property type="molecule type" value="Genomic_DNA"/>
</dbReference>